<feature type="transmembrane region" description="Helical" evidence="2">
    <location>
        <begin position="430"/>
        <end position="449"/>
    </location>
</feature>
<keyword evidence="2" id="KW-0472">Membrane</keyword>
<dbReference type="Pfam" id="PF01048">
    <property type="entry name" value="PNP_UDP_1"/>
    <property type="match status" value="1"/>
</dbReference>
<organism evidence="4">
    <name type="scientific">Amphimedon queenslandica</name>
    <name type="common">Sponge</name>
    <dbReference type="NCBI Taxonomy" id="400682"/>
    <lineage>
        <taxon>Eukaryota</taxon>
        <taxon>Metazoa</taxon>
        <taxon>Porifera</taxon>
        <taxon>Demospongiae</taxon>
        <taxon>Heteroscleromorpha</taxon>
        <taxon>Haplosclerida</taxon>
        <taxon>Niphatidae</taxon>
        <taxon>Amphimedon</taxon>
    </lineage>
</organism>
<dbReference type="SUPFAM" id="SSF53167">
    <property type="entry name" value="Purine and uridine phosphorylases"/>
    <property type="match status" value="1"/>
</dbReference>
<evidence type="ECO:0000313" key="4">
    <source>
        <dbReference type="EnsemblMetazoa" id="Aqu2.1.30062_001"/>
    </source>
</evidence>
<dbReference type="GO" id="GO:0005829">
    <property type="term" value="C:cytosol"/>
    <property type="evidence" value="ECO:0007669"/>
    <property type="project" value="TreeGrafter"/>
</dbReference>
<dbReference type="AlphaFoldDB" id="A0A1X7URP6"/>
<accession>A0A1X7URP6</accession>
<dbReference type="OrthoDB" id="1717591at2759"/>
<evidence type="ECO:0000256" key="2">
    <source>
        <dbReference type="SAM" id="Phobius"/>
    </source>
</evidence>
<dbReference type="PANTHER" id="PTHR46832">
    <property type="entry name" value="5'-METHYLTHIOADENOSINE/S-ADENOSYLHOMOCYSTEINE NUCLEOSIDASE"/>
    <property type="match status" value="1"/>
</dbReference>
<keyword evidence="2" id="KW-1133">Transmembrane helix</keyword>
<dbReference type="GO" id="GO:0008782">
    <property type="term" value="F:adenosylhomocysteine nucleosidase activity"/>
    <property type="evidence" value="ECO:0007669"/>
    <property type="project" value="TreeGrafter"/>
</dbReference>
<dbReference type="InterPro" id="IPR000845">
    <property type="entry name" value="Nucleoside_phosphorylase_d"/>
</dbReference>
<feature type="domain" description="Nucleoside phosphorylase" evidence="3">
    <location>
        <begin position="226"/>
        <end position="410"/>
    </location>
</feature>
<proteinExistence type="predicted"/>
<feature type="region of interest" description="Disordered" evidence="1">
    <location>
        <begin position="104"/>
        <end position="169"/>
    </location>
</feature>
<evidence type="ECO:0000259" key="3">
    <source>
        <dbReference type="Pfam" id="PF01048"/>
    </source>
</evidence>
<dbReference type="EnsemblMetazoa" id="Aqu2.1.30062_001">
    <property type="protein sequence ID" value="Aqu2.1.30062_001"/>
    <property type="gene ID" value="Aqu2.1.30062"/>
</dbReference>
<dbReference type="GO" id="GO:0008930">
    <property type="term" value="F:methylthioadenosine nucleosidase activity"/>
    <property type="evidence" value="ECO:0007669"/>
    <property type="project" value="TreeGrafter"/>
</dbReference>
<protein>
    <recommendedName>
        <fullName evidence="3">Nucleoside phosphorylase domain-containing protein</fullName>
    </recommendedName>
</protein>
<reference evidence="4" key="1">
    <citation type="submission" date="2017-05" db="UniProtKB">
        <authorList>
            <consortium name="EnsemblMetazoa"/>
        </authorList>
    </citation>
    <scope>IDENTIFICATION</scope>
</reference>
<keyword evidence="2" id="KW-0812">Transmembrane</keyword>
<dbReference type="GO" id="GO:0019284">
    <property type="term" value="P:L-methionine salvage from S-adenosylmethionine"/>
    <property type="evidence" value="ECO:0007669"/>
    <property type="project" value="TreeGrafter"/>
</dbReference>
<sequence length="580" mass="64469">MATAHEGKPPADIFQEVFDEISPLIGKRKNFTNVTNNFFAKKLITKIEINQIESEKNLNDDERGQRIADLLVEKLDDENEDSAQCLLKICDVFESKKVNNEPLRRLGANMREQLSSPSKEQKPAKSMWQKLDSTKESDAGYNATQNSKQKDKESGDEETDGPAEVPPEWSYDKKIADCHNYEDKDFSEDLVEGIEYLLLPATDTENEAVMYYLEQSTEGLVTKIKIDGLTIYTGCYGKKKAIVINTAPGKNTQGPVYAAIITTKLLDKVKSIKYIIAMGVCFGKNPEKQKLGDVIISTMICDFVCTRKGVWETYRQGGDYKVKDEIVKEFTSGSSIEIPEIQHEFKVSKGPIITTPSLIDDPDVKKELFEKRSDALAGEMEGAGVMAAIEYAPKRAESLDVIVIKGIGDWGDGGYHLLKYCKAKHLKECGALIILAIIIVLAGVAINHLNMGKENATTDAIPASTEQPHYSSTPDGAEQLDAKDVDKILKVLDKVLFGATKWNDLGLRLGLYQPRLNVFADSGGNAYRHLRKTIEAWLDGEDNARSRTWQTLIDAVEGTGNRAAAEKIPQKLKELYNITV</sequence>
<dbReference type="InterPro" id="IPR035994">
    <property type="entry name" value="Nucleoside_phosphorylase_sf"/>
</dbReference>
<dbReference type="Gene3D" id="3.40.50.1580">
    <property type="entry name" value="Nucleoside phosphorylase domain"/>
    <property type="match status" value="1"/>
</dbReference>
<name>A0A1X7URP6_AMPQE</name>
<dbReference type="Gene3D" id="1.10.533.10">
    <property type="entry name" value="Death Domain, Fas"/>
    <property type="match status" value="1"/>
</dbReference>
<evidence type="ECO:0000256" key="1">
    <source>
        <dbReference type="SAM" id="MobiDB-lite"/>
    </source>
</evidence>
<dbReference type="InParanoid" id="A0A1X7URP6"/>
<dbReference type="InterPro" id="IPR011029">
    <property type="entry name" value="DEATH-like_dom_sf"/>
</dbReference>
<dbReference type="GO" id="GO:0009116">
    <property type="term" value="P:nucleoside metabolic process"/>
    <property type="evidence" value="ECO:0007669"/>
    <property type="project" value="InterPro"/>
</dbReference>
<dbReference type="PANTHER" id="PTHR46832:SF1">
    <property type="entry name" value="5'-METHYLTHIOADENOSINE_S-ADENOSYLHOMOCYSTEINE NUCLEOSIDASE"/>
    <property type="match status" value="1"/>
</dbReference>